<dbReference type="SUPFAM" id="SSF56059">
    <property type="entry name" value="Glutathione synthetase ATP-binding domain-like"/>
    <property type="match status" value="1"/>
</dbReference>
<dbReference type="Pfam" id="PF14403">
    <property type="entry name" value="CP_ATPgrasp_2"/>
    <property type="match status" value="1"/>
</dbReference>
<dbReference type="InterPro" id="IPR025841">
    <property type="entry name" value="CP_ATPgrasp_2"/>
</dbReference>
<sequence>MRLEEAIMAHLPGHSEAAVSEYRTDSGELRPLYADVMAALDGMGDEGMRQRWRQAKREVALDAFSFALDPKEFRPVPSDWIPRLIDIDEWQVIKAGVEQRMKALNLFLLDLYTGKQEVVPDDVVYSCQFFYPEYQGFRPAKDVFAHIYGIDLVQQSDGRYVILEDNLRIPSGITYQLKSLEIASSVMPELREGYDIVPYDIKDTYLDLFASLCDNSEPTCALLTDSKFGSAFFEHRYLSELLDIPLVEGSDLYIGYEGDVRMKTLDGDVHVDLIYRRVEDLEIFVPGLTDAYLNGKVVLVNGMGTSVADDKLVFLWVPDMIRHYLGEEPILDQAVSYDLDDPASRAYVLENLDNMVLKTRQGYGGLGVFIMPDLGGKLPRAAGAADNREPARHDSAGYHRLLAACHLRRRGRRVR</sequence>
<feature type="domain" description="Circularly permuted ATP-grasp type 2" evidence="1">
    <location>
        <begin position="82"/>
        <end position="377"/>
    </location>
</feature>
<gene>
    <name evidence="2" type="ORF">GBAR_LOCUS27181</name>
</gene>
<reference evidence="2" key="1">
    <citation type="submission" date="2023-03" db="EMBL/GenBank/DDBJ databases">
        <authorList>
            <person name="Steffen K."/>
            <person name="Cardenas P."/>
        </authorList>
    </citation>
    <scope>NUCLEOTIDE SEQUENCE</scope>
</reference>
<keyword evidence="3" id="KW-1185">Reference proteome</keyword>
<evidence type="ECO:0000259" key="1">
    <source>
        <dbReference type="Pfam" id="PF14403"/>
    </source>
</evidence>
<dbReference type="InterPro" id="IPR051680">
    <property type="entry name" value="ATP-dep_Glu-Cys_Ligase-2"/>
</dbReference>
<accession>A0AA35TJA9</accession>
<protein>
    <submittedName>
        <fullName evidence="2">Uncharacterized protein sll0335</fullName>
    </submittedName>
</protein>
<dbReference type="AlphaFoldDB" id="A0AA35TJA9"/>
<dbReference type="PANTHER" id="PTHR34595:SF7">
    <property type="entry name" value="SLL1039 PROTEIN"/>
    <property type="match status" value="1"/>
</dbReference>
<evidence type="ECO:0000313" key="3">
    <source>
        <dbReference type="Proteomes" id="UP001174909"/>
    </source>
</evidence>
<dbReference type="Gene3D" id="3.30.1490.270">
    <property type="match status" value="1"/>
</dbReference>
<proteinExistence type="predicted"/>
<dbReference type="Proteomes" id="UP001174909">
    <property type="component" value="Unassembled WGS sequence"/>
</dbReference>
<dbReference type="EMBL" id="CASHTH010003785">
    <property type="protein sequence ID" value="CAI8049350.1"/>
    <property type="molecule type" value="Genomic_DNA"/>
</dbReference>
<organism evidence="2 3">
    <name type="scientific">Geodia barretti</name>
    <name type="common">Barrett's horny sponge</name>
    <dbReference type="NCBI Taxonomy" id="519541"/>
    <lineage>
        <taxon>Eukaryota</taxon>
        <taxon>Metazoa</taxon>
        <taxon>Porifera</taxon>
        <taxon>Demospongiae</taxon>
        <taxon>Heteroscleromorpha</taxon>
        <taxon>Tetractinellida</taxon>
        <taxon>Astrophorina</taxon>
        <taxon>Geodiidae</taxon>
        <taxon>Geodia</taxon>
    </lineage>
</organism>
<evidence type="ECO:0000313" key="2">
    <source>
        <dbReference type="EMBL" id="CAI8049350.1"/>
    </source>
</evidence>
<name>A0AA35TJA9_GEOBA</name>
<dbReference type="PANTHER" id="PTHR34595">
    <property type="entry name" value="BLR5612 PROTEIN"/>
    <property type="match status" value="1"/>
</dbReference>
<dbReference type="InterPro" id="IPR016450">
    <property type="entry name" value="UCP005522"/>
</dbReference>
<dbReference type="Gene3D" id="3.40.50.11290">
    <property type="match status" value="1"/>
</dbReference>
<dbReference type="PIRSF" id="PIRSF005522">
    <property type="entry name" value="UCP005522"/>
    <property type="match status" value="1"/>
</dbReference>
<comment type="caution">
    <text evidence="2">The sequence shown here is derived from an EMBL/GenBank/DDBJ whole genome shotgun (WGS) entry which is preliminary data.</text>
</comment>